<evidence type="ECO:0000256" key="4">
    <source>
        <dbReference type="ARBA" id="ARBA00022490"/>
    </source>
</evidence>
<dbReference type="Pfam" id="PF03259">
    <property type="entry name" value="Robl_LC7"/>
    <property type="match status" value="1"/>
</dbReference>
<dbReference type="InterPro" id="IPR016561">
    <property type="entry name" value="DYNLRB1/2"/>
</dbReference>
<dbReference type="Gene3D" id="3.30.450.30">
    <property type="entry name" value="Dynein light chain 2a, cytoplasmic"/>
    <property type="match status" value="1"/>
</dbReference>
<sequence>MSAEIEEILKRYGNYPNVAGIIIVDAFAIPIKTTMEYTLTVHYAALANILLMKGSKMTQNLDASNELTALRLRTLNHEVMIVPEENFFIIVVQKPGQ</sequence>
<keyword evidence="7 10" id="KW-0505">Motor protein</keyword>
<dbReference type="EMBL" id="AP029264">
    <property type="protein sequence ID" value="BFF93176.1"/>
    <property type="molecule type" value="Genomic_DNA"/>
</dbReference>
<dbReference type="GO" id="GO:0005874">
    <property type="term" value="C:microtubule"/>
    <property type="evidence" value="ECO:0007669"/>
    <property type="project" value="UniProtKB-UniRule"/>
</dbReference>
<dbReference type="GO" id="GO:0045505">
    <property type="term" value="F:dynein intermediate chain binding"/>
    <property type="evidence" value="ECO:0007669"/>
    <property type="project" value="UniProtKB-UniRule"/>
</dbReference>
<evidence type="ECO:0000256" key="1">
    <source>
        <dbReference type="ARBA" id="ARBA00004245"/>
    </source>
</evidence>
<comment type="subcellular location">
    <subcellularLocation>
        <location evidence="1 10">Cytoplasm</location>
        <location evidence="1 10">Cytoskeleton</location>
    </subcellularLocation>
</comment>
<evidence type="ECO:0000313" key="12">
    <source>
        <dbReference type="EMBL" id="BFF93176.1"/>
    </source>
</evidence>
<evidence type="ECO:0000256" key="2">
    <source>
        <dbReference type="ARBA" id="ARBA00007191"/>
    </source>
</evidence>
<evidence type="ECO:0000313" key="13">
    <source>
        <dbReference type="Proteomes" id="UP001500889"/>
    </source>
</evidence>
<keyword evidence="13" id="KW-1185">Reference proteome</keyword>
<feature type="domain" description="Roadblock/LAMTOR2" evidence="11">
    <location>
        <begin position="5"/>
        <end position="93"/>
    </location>
</feature>
<accession>A0AAU9FBS3</accession>
<name>A0AAU9FBS3_DROMD</name>
<dbReference type="SMART" id="SM00960">
    <property type="entry name" value="Robl_LC7"/>
    <property type="match status" value="1"/>
</dbReference>
<dbReference type="GO" id="GO:0007018">
    <property type="term" value="P:microtubule-based movement"/>
    <property type="evidence" value="ECO:0007669"/>
    <property type="project" value="UniProtKB-UniRule"/>
</dbReference>
<dbReference type="GO" id="GO:0005737">
    <property type="term" value="C:cytoplasm"/>
    <property type="evidence" value="ECO:0007669"/>
    <property type="project" value="UniProtKB-UniRule"/>
</dbReference>
<evidence type="ECO:0000256" key="8">
    <source>
        <dbReference type="ARBA" id="ARBA00023212"/>
    </source>
</evidence>
<dbReference type="InterPro" id="IPR004942">
    <property type="entry name" value="Roadblock/LAMTOR2_dom"/>
</dbReference>
<dbReference type="PANTHER" id="PTHR10779">
    <property type="entry name" value="DYNEIN LIGHT CHAIN ROADBLOCK"/>
    <property type="match status" value="1"/>
</dbReference>
<protein>
    <recommendedName>
        <fullName evidence="10">Dynein light chain roadblock</fullName>
    </recommendedName>
</protein>
<evidence type="ECO:0000259" key="11">
    <source>
        <dbReference type="SMART" id="SM00960"/>
    </source>
</evidence>
<keyword evidence="3 10" id="KW-0813">Transport</keyword>
<evidence type="ECO:0000256" key="5">
    <source>
        <dbReference type="ARBA" id="ARBA00022701"/>
    </source>
</evidence>
<dbReference type="PIRSF" id="PIRSF009998">
    <property type="entry name" value="DLC7"/>
    <property type="match status" value="1"/>
</dbReference>
<evidence type="ECO:0000256" key="9">
    <source>
        <dbReference type="ARBA" id="ARBA00025362"/>
    </source>
</evidence>
<evidence type="ECO:0000256" key="10">
    <source>
        <dbReference type="PIRNR" id="PIRNR009998"/>
    </source>
</evidence>
<evidence type="ECO:0000256" key="7">
    <source>
        <dbReference type="ARBA" id="ARBA00023175"/>
    </source>
</evidence>
<comment type="function">
    <text evidence="9">Acts as one of several non-catalytic accessory components of the cytoplasmic dynein 1 complex that are thought to be involved in linking dynein to cargos and to adapter proteins that regulate dynein function. Cytoplasmic dynein 1 acts as a motor for the intracellular retrograde motility of vesicles and organelles along microtubules.</text>
</comment>
<evidence type="ECO:0000256" key="6">
    <source>
        <dbReference type="ARBA" id="ARBA00023017"/>
    </source>
</evidence>
<dbReference type="Proteomes" id="UP001500889">
    <property type="component" value="Chromosome U"/>
</dbReference>
<keyword evidence="6 10" id="KW-0243">Dynein</keyword>
<keyword evidence="4 10" id="KW-0963">Cytoplasm</keyword>
<organism evidence="12 13">
    <name type="scientific">Drosophila madeirensis</name>
    <name type="common">Fruit fly</name>
    <dbReference type="NCBI Taxonomy" id="30013"/>
    <lineage>
        <taxon>Eukaryota</taxon>
        <taxon>Metazoa</taxon>
        <taxon>Ecdysozoa</taxon>
        <taxon>Arthropoda</taxon>
        <taxon>Hexapoda</taxon>
        <taxon>Insecta</taxon>
        <taxon>Pterygota</taxon>
        <taxon>Neoptera</taxon>
        <taxon>Endopterygota</taxon>
        <taxon>Diptera</taxon>
        <taxon>Brachycera</taxon>
        <taxon>Muscomorpha</taxon>
        <taxon>Ephydroidea</taxon>
        <taxon>Drosophilidae</taxon>
        <taxon>Drosophila</taxon>
        <taxon>Sophophora</taxon>
    </lineage>
</organism>
<gene>
    <name evidence="12" type="ORF">DMAD_11073</name>
</gene>
<dbReference type="AlphaFoldDB" id="A0AAU9FBS3"/>
<comment type="similarity">
    <text evidence="2 10">Belongs to the GAMAD family.</text>
</comment>
<dbReference type="GO" id="GO:0005868">
    <property type="term" value="C:cytoplasmic dynein complex"/>
    <property type="evidence" value="ECO:0007669"/>
    <property type="project" value="UniProtKB-UniRule"/>
</dbReference>
<keyword evidence="5 10" id="KW-0493">Microtubule</keyword>
<dbReference type="SUPFAM" id="SSF103196">
    <property type="entry name" value="Roadblock/LC7 domain"/>
    <property type="match status" value="1"/>
</dbReference>
<proteinExistence type="inferred from homology"/>
<keyword evidence="8 10" id="KW-0206">Cytoskeleton</keyword>
<evidence type="ECO:0000256" key="3">
    <source>
        <dbReference type="ARBA" id="ARBA00022448"/>
    </source>
</evidence>
<reference evidence="12 13" key="1">
    <citation type="submission" date="2024-02" db="EMBL/GenBank/DDBJ databases">
        <title>A chromosome-level genome assembly of Drosophila madeirensis, a fruit fly species endemic to Madeira island.</title>
        <authorList>
            <person name="Tomihara K."/>
            <person name="Llopart A."/>
            <person name="Yamamoto D."/>
        </authorList>
    </citation>
    <scope>NUCLEOTIDE SEQUENCE [LARGE SCALE GENOMIC DNA]</scope>
    <source>
        <strain evidence="12 13">RF1</strain>
    </source>
</reference>